<dbReference type="InterPro" id="IPR032675">
    <property type="entry name" value="LRR_dom_sf"/>
</dbReference>
<dbReference type="Pfam" id="PF13855">
    <property type="entry name" value="LRR_8"/>
    <property type="match status" value="1"/>
</dbReference>
<dbReference type="InterPro" id="IPR001611">
    <property type="entry name" value="Leu-rich_rpt"/>
</dbReference>
<comment type="caution">
    <text evidence="4">The sequence shown here is derived from an EMBL/GenBank/DDBJ whole genome shotgun (WGS) entry which is preliminary data.</text>
</comment>
<protein>
    <submittedName>
        <fullName evidence="4">Uncharacterized protein</fullName>
    </submittedName>
</protein>
<name>A0ABD2IJC6_9BILA</name>
<dbReference type="SUPFAM" id="SSF52058">
    <property type="entry name" value="L domain-like"/>
    <property type="match status" value="1"/>
</dbReference>
<gene>
    <name evidence="4" type="ORF">niasHT_039105</name>
</gene>
<keyword evidence="5" id="KW-1185">Reference proteome</keyword>
<dbReference type="InterPro" id="IPR050541">
    <property type="entry name" value="LRR_TM_domain-containing"/>
</dbReference>
<dbReference type="InterPro" id="IPR003591">
    <property type="entry name" value="Leu-rich_rpt_typical-subtyp"/>
</dbReference>
<sequence length="269" mass="29436">MRLEMSEAAAIQLRPGAFQRTPMIQAIVLNKNRLTRVRADMFQGLGELYSLDLQGNRLEAVEPRGFANLAALRHLDISYNLLQSLPMDTFDGTFEPSTDDRRVIYACENPWLCDSQLEWFRQLLLTTWTLTLISPAVWPPAGPAWNGPARGDAPTGARLLPVPGGHSAADAIGGHRTFAGRVDHPRCHYDGVADQHLSDGFAPLWDESSTEENGKSKKLRTNSALCRQQVQPPPTQLPSAGFSSTLPRRNYATIAGGYGTGGVSFGSLH</sequence>
<dbReference type="PANTHER" id="PTHR24369">
    <property type="entry name" value="ANTIGEN BSP, PUTATIVE-RELATED"/>
    <property type="match status" value="1"/>
</dbReference>
<accession>A0ABD2IJC6</accession>
<keyword evidence="3" id="KW-0677">Repeat</keyword>
<keyword evidence="2" id="KW-0732">Signal</keyword>
<dbReference type="EMBL" id="JBICBT010001166">
    <property type="protein sequence ID" value="KAL3080242.1"/>
    <property type="molecule type" value="Genomic_DNA"/>
</dbReference>
<dbReference type="AlphaFoldDB" id="A0ABD2IJC6"/>
<evidence type="ECO:0000256" key="3">
    <source>
        <dbReference type="ARBA" id="ARBA00022737"/>
    </source>
</evidence>
<keyword evidence="1" id="KW-0433">Leucine-rich repeat</keyword>
<dbReference type="SMART" id="SM00369">
    <property type="entry name" value="LRR_TYP"/>
    <property type="match status" value="3"/>
</dbReference>
<dbReference type="Proteomes" id="UP001620626">
    <property type="component" value="Unassembled WGS sequence"/>
</dbReference>
<proteinExistence type="predicted"/>
<dbReference type="PANTHER" id="PTHR24369:SF210">
    <property type="entry name" value="CHAOPTIN-RELATED"/>
    <property type="match status" value="1"/>
</dbReference>
<evidence type="ECO:0000256" key="1">
    <source>
        <dbReference type="ARBA" id="ARBA00022614"/>
    </source>
</evidence>
<reference evidence="4 5" key="1">
    <citation type="submission" date="2024-10" db="EMBL/GenBank/DDBJ databases">
        <authorList>
            <person name="Kim D."/>
        </authorList>
    </citation>
    <scope>NUCLEOTIDE SEQUENCE [LARGE SCALE GENOMIC DNA]</scope>
    <source>
        <strain evidence="4">BH-2024</strain>
    </source>
</reference>
<organism evidence="4 5">
    <name type="scientific">Heterodera trifolii</name>
    <dbReference type="NCBI Taxonomy" id="157864"/>
    <lineage>
        <taxon>Eukaryota</taxon>
        <taxon>Metazoa</taxon>
        <taxon>Ecdysozoa</taxon>
        <taxon>Nematoda</taxon>
        <taxon>Chromadorea</taxon>
        <taxon>Rhabditida</taxon>
        <taxon>Tylenchina</taxon>
        <taxon>Tylenchomorpha</taxon>
        <taxon>Tylenchoidea</taxon>
        <taxon>Heteroderidae</taxon>
        <taxon>Heteroderinae</taxon>
        <taxon>Heterodera</taxon>
    </lineage>
</organism>
<evidence type="ECO:0000256" key="2">
    <source>
        <dbReference type="ARBA" id="ARBA00022729"/>
    </source>
</evidence>
<dbReference type="Gene3D" id="3.80.10.10">
    <property type="entry name" value="Ribonuclease Inhibitor"/>
    <property type="match status" value="1"/>
</dbReference>
<evidence type="ECO:0000313" key="4">
    <source>
        <dbReference type="EMBL" id="KAL3080242.1"/>
    </source>
</evidence>
<evidence type="ECO:0000313" key="5">
    <source>
        <dbReference type="Proteomes" id="UP001620626"/>
    </source>
</evidence>